<dbReference type="Proteomes" id="UP001174934">
    <property type="component" value="Unassembled WGS sequence"/>
</dbReference>
<feature type="region of interest" description="Disordered" evidence="1">
    <location>
        <begin position="288"/>
        <end position="358"/>
    </location>
</feature>
<protein>
    <recommendedName>
        <fullName evidence="2">DUF2293 domain-containing protein</fullName>
    </recommendedName>
</protein>
<feature type="region of interest" description="Disordered" evidence="1">
    <location>
        <begin position="1"/>
        <end position="54"/>
    </location>
</feature>
<reference evidence="3" key="1">
    <citation type="submission" date="2023-06" db="EMBL/GenBank/DDBJ databases">
        <title>Genome-scale phylogeny and comparative genomics of the fungal order Sordariales.</title>
        <authorList>
            <consortium name="Lawrence Berkeley National Laboratory"/>
            <person name="Hensen N."/>
            <person name="Bonometti L."/>
            <person name="Westerberg I."/>
            <person name="Brannstrom I.O."/>
            <person name="Guillou S."/>
            <person name="Cros-Aarteil S."/>
            <person name="Calhoun S."/>
            <person name="Haridas S."/>
            <person name="Kuo A."/>
            <person name="Mondo S."/>
            <person name="Pangilinan J."/>
            <person name="Riley R."/>
            <person name="LaButti K."/>
            <person name="Andreopoulos B."/>
            <person name="Lipzen A."/>
            <person name="Chen C."/>
            <person name="Yanf M."/>
            <person name="Daum C."/>
            <person name="Ng V."/>
            <person name="Clum A."/>
            <person name="Steindorff A."/>
            <person name="Ohm R."/>
            <person name="Martin F."/>
            <person name="Silar P."/>
            <person name="Natvig D."/>
            <person name="Lalanne C."/>
            <person name="Gautier V."/>
            <person name="Ament-velasquez S.L."/>
            <person name="Kruys A."/>
            <person name="Hutchinson M.I."/>
            <person name="Powell A.J."/>
            <person name="Barry K."/>
            <person name="Miller A.N."/>
            <person name="Grigoriev I.V."/>
            <person name="Debuchy R."/>
            <person name="Gladieux P."/>
            <person name="Thoren M.H."/>
            <person name="Johannesson H."/>
        </authorList>
    </citation>
    <scope>NUCLEOTIDE SEQUENCE</scope>
    <source>
        <strain evidence="3">SMH3391-2</strain>
    </source>
</reference>
<sequence length="836" mass="94797">MGREKRAGPGAASGNHAKDRHKKDWKGNPIDWAAPLPPGLIAKPDKPQPNSKHKSWFEFIENKDKKKKLEFKFTESREPPPGFEFVPIGNPELTTKCKELSRELGAMIFIVTSSQGHYSRQLSFHLNRVGHHIRESIVEQARETLGDQSHLLGVADLGLPEPIPESQEDINSQADAAIRDLFPRIPNTDRQMIIQHAFNKSNLKKGEPLVGLAADLTLSRRVQLAVLAHIRHTHTRYDQLLRETSYVNARKAVESLCLDILVKWRGDEETGRDQLDEILCEVIVISDSESDGDDEDDDDEDQSSDSSSVHEVSDDGIGKHGLPRQPAPLPASRNVAPIDTRPPERRATKRAQRNFTRYQAVRDQAWHQAIERQRGENHQRVRSADMTMTRPPNNGPQVYRPAEFQQTNPENRALQYPREAPHQGRQHSRNNSFHRTEPVNDNGERPRNNGTMQRTVSSGLYRLPEEIRTQRMPPTNGSGPSVGPRTSLYPGPEVERVRHYNQDLQDHIVKSIEPNSPDGSHFPAQFPGQPRPQERFSLNSIGASREPTFQDQSHGSKNDSTTAPARHIIRPQEDFVRLPHGHGADRTFIVPSLRPEFPSAISSQSRGLDRAYAPSNLQRSSTAYYDNGTIRDHGPSLRTESRPIWVEDGDVVLRSRQRPILIQDDPQQQPRQVIYPAQFSESHPSSFVSGPTSTHSRAMYVEDSGRRHEIRGNEHVENVPNDFAKAVRVSNQFPRPHEPRPIPLNEERRYEMRPPAAERYEPRQSSSGFEIQGHRPSSALPSYPQRVERVVTRIEEPLYRPDSSRPDVIWHSGGYPANSHRQERVVGVEYVPISDA</sequence>
<comment type="caution">
    <text evidence="3">The sequence shown here is derived from an EMBL/GenBank/DDBJ whole genome shotgun (WGS) entry which is preliminary data.</text>
</comment>
<organism evidence="3 4">
    <name type="scientific">Bombardia bombarda</name>
    <dbReference type="NCBI Taxonomy" id="252184"/>
    <lineage>
        <taxon>Eukaryota</taxon>
        <taxon>Fungi</taxon>
        <taxon>Dikarya</taxon>
        <taxon>Ascomycota</taxon>
        <taxon>Pezizomycotina</taxon>
        <taxon>Sordariomycetes</taxon>
        <taxon>Sordariomycetidae</taxon>
        <taxon>Sordariales</taxon>
        <taxon>Lasiosphaeriaceae</taxon>
        <taxon>Bombardia</taxon>
    </lineage>
</organism>
<evidence type="ECO:0000259" key="2">
    <source>
        <dbReference type="Pfam" id="PF10056"/>
    </source>
</evidence>
<accession>A0AA39XJ19</accession>
<dbReference type="InterPro" id="IPR018744">
    <property type="entry name" value="DUF2293"/>
</dbReference>
<evidence type="ECO:0000256" key="1">
    <source>
        <dbReference type="SAM" id="MobiDB-lite"/>
    </source>
</evidence>
<feature type="region of interest" description="Disordered" evidence="1">
    <location>
        <begin position="419"/>
        <end position="486"/>
    </location>
</feature>
<evidence type="ECO:0000313" key="3">
    <source>
        <dbReference type="EMBL" id="KAK0634938.1"/>
    </source>
</evidence>
<feature type="compositionally biased region" description="Polar residues" evidence="1">
    <location>
        <begin position="448"/>
        <end position="458"/>
    </location>
</feature>
<feature type="domain" description="DUF2293" evidence="2">
    <location>
        <begin position="177"/>
        <end position="265"/>
    </location>
</feature>
<name>A0AA39XJ19_9PEZI</name>
<dbReference type="EMBL" id="JAULSR010000001">
    <property type="protein sequence ID" value="KAK0634938.1"/>
    <property type="molecule type" value="Genomic_DNA"/>
</dbReference>
<feature type="compositionally biased region" description="Acidic residues" evidence="1">
    <location>
        <begin position="288"/>
        <end position="303"/>
    </location>
</feature>
<feature type="compositionally biased region" description="Basic and acidic residues" evidence="1">
    <location>
        <begin position="434"/>
        <end position="447"/>
    </location>
</feature>
<gene>
    <name evidence="3" type="ORF">B0T17DRAFT_586596</name>
</gene>
<dbReference type="AlphaFoldDB" id="A0AA39XJ19"/>
<dbReference type="PANTHER" id="PTHR38113">
    <property type="match status" value="1"/>
</dbReference>
<evidence type="ECO:0000313" key="4">
    <source>
        <dbReference type="Proteomes" id="UP001174934"/>
    </source>
</evidence>
<feature type="region of interest" description="Disordered" evidence="1">
    <location>
        <begin position="755"/>
        <end position="781"/>
    </location>
</feature>
<proteinExistence type="predicted"/>
<dbReference type="Pfam" id="PF10056">
    <property type="entry name" value="DUF2293"/>
    <property type="match status" value="1"/>
</dbReference>
<dbReference type="PANTHER" id="PTHR38113:SF1">
    <property type="entry name" value="DUF2293 DOMAIN-CONTAINING PROTEIN"/>
    <property type="match status" value="1"/>
</dbReference>
<keyword evidence="4" id="KW-1185">Reference proteome</keyword>
<feature type="region of interest" description="Disordered" evidence="1">
    <location>
        <begin position="516"/>
        <end position="535"/>
    </location>
</feature>